<keyword evidence="4" id="KW-1015">Disulfide bond</keyword>
<keyword evidence="2" id="KW-0732">Signal</keyword>
<evidence type="ECO:0000313" key="9">
    <source>
        <dbReference type="Proteomes" id="UP000756703"/>
    </source>
</evidence>
<dbReference type="InterPro" id="IPR013766">
    <property type="entry name" value="Thioredoxin_domain"/>
</dbReference>
<comment type="similarity">
    <text evidence="1">Belongs to the thioredoxin family. DsbA subfamily.</text>
</comment>
<comment type="caution">
    <text evidence="8">The sequence shown here is derived from an EMBL/GenBank/DDBJ whole genome shotgun (WGS) entry which is preliminary data.</text>
</comment>
<evidence type="ECO:0000259" key="7">
    <source>
        <dbReference type="PROSITE" id="PS51352"/>
    </source>
</evidence>
<evidence type="ECO:0000256" key="1">
    <source>
        <dbReference type="ARBA" id="ARBA00005791"/>
    </source>
</evidence>
<feature type="domain" description="Thioredoxin" evidence="7">
    <location>
        <begin position="48"/>
        <end position="243"/>
    </location>
</feature>
<gene>
    <name evidence="8" type="ORF">HY473_02580</name>
</gene>
<evidence type="ECO:0000256" key="5">
    <source>
        <dbReference type="ARBA" id="ARBA00023284"/>
    </source>
</evidence>
<evidence type="ECO:0000256" key="3">
    <source>
        <dbReference type="ARBA" id="ARBA00023002"/>
    </source>
</evidence>
<accession>A0A932YXL0</accession>
<dbReference type="EMBL" id="JACQMI010000017">
    <property type="protein sequence ID" value="MBI4132945.1"/>
    <property type="molecule type" value="Genomic_DNA"/>
</dbReference>
<evidence type="ECO:0000256" key="4">
    <source>
        <dbReference type="ARBA" id="ARBA00023157"/>
    </source>
</evidence>
<evidence type="ECO:0000256" key="2">
    <source>
        <dbReference type="ARBA" id="ARBA00022729"/>
    </source>
</evidence>
<dbReference type="PANTHER" id="PTHR13887">
    <property type="entry name" value="GLUTATHIONE S-TRANSFERASE KAPPA"/>
    <property type="match status" value="1"/>
</dbReference>
<feature type="transmembrane region" description="Helical" evidence="6">
    <location>
        <begin position="12"/>
        <end position="33"/>
    </location>
</feature>
<reference evidence="8" key="1">
    <citation type="submission" date="2020-07" db="EMBL/GenBank/DDBJ databases">
        <title>Huge and variable diversity of episymbiotic CPR bacteria and DPANN archaea in groundwater ecosystems.</title>
        <authorList>
            <person name="He C.Y."/>
            <person name="Keren R."/>
            <person name="Whittaker M."/>
            <person name="Farag I.F."/>
            <person name="Doudna J."/>
            <person name="Cate J.H.D."/>
            <person name="Banfield J.F."/>
        </authorList>
    </citation>
    <scope>NUCLEOTIDE SEQUENCE</scope>
    <source>
        <strain evidence="8">NC_groundwater_1225_Ag_S-0.1um_56_177</strain>
    </source>
</reference>
<keyword evidence="6" id="KW-0812">Transmembrane</keyword>
<keyword evidence="5" id="KW-0676">Redox-active center</keyword>
<dbReference type="Pfam" id="PF13462">
    <property type="entry name" value="Thioredoxin_4"/>
    <property type="match status" value="1"/>
</dbReference>
<dbReference type="PROSITE" id="PS51352">
    <property type="entry name" value="THIOREDOXIN_2"/>
    <property type="match status" value="1"/>
</dbReference>
<organism evidence="8 9">
    <name type="scientific">Candidatus Sungiibacteriota bacterium</name>
    <dbReference type="NCBI Taxonomy" id="2750080"/>
    <lineage>
        <taxon>Bacteria</taxon>
        <taxon>Candidatus Sungiibacteriota</taxon>
    </lineage>
</organism>
<keyword evidence="6" id="KW-1133">Transmembrane helix</keyword>
<keyword evidence="6" id="KW-0472">Membrane</keyword>
<dbReference type="AlphaFoldDB" id="A0A932YXL0"/>
<dbReference type="Proteomes" id="UP000756703">
    <property type="component" value="Unassembled WGS sequence"/>
</dbReference>
<name>A0A932YXL0_9BACT</name>
<protein>
    <submittedName>
        <fullName evidence="8">Thioredoxin domain-containing protein</fullName>
    </submittedName>
</protein>
<dbReference type="GO" id="GO:0016491">
    <property type="term" value="F:oxidoreductase activity"/>
    <property type="evidence" value="ECO:0007669"/>
    <property type="project" value="UniProtKB-KW"/>
</dbReference>
<dbReference type="SUPFAM" id="SSF52833">
    <property type="entry name" value="Thioredoxin-like"/>
    <property type="match status" value="1"/>
</dbReference>
<dbReference type="Gene3D" id="3.40.30.10">
    <property type="entry name" value="Glutaredoxin"/>
    <property type="match status" value="1"/>
</dbReference>
<dbReference type="InterPro" id="IPR036249">
    <property type="entry name" value="Thioredoxin-like_sf"/>
</dbReference>
<keyword evidence="3" id="KW-0560">Oxidoreductase</keyword>
<dbReference type="InterPro" id="IPR012336">
    <property type="entry name" value="Thioredoxin-like_fold"/>
</dbReference>
<evidence type="ECO:0000256" key="6">
    <source>
        <dbReference type="SAM" id="Phobius"/>
    </source>
</evidence>
<dbReference type="PANTHER" id="PTHR13887:SF14">
    <property type="entry name" value="DISULFIDE BOND FORMATION PROTEIN D"/>
    <property type="match status" value="1"/>
</dbReference>
<evidence type="ECO:0000313" key="8">
    <source>
        <dbReference type="EMBL" id="MBI4132945.1"/>
    </source>
</evidence>
<sequence>MALSTKQGFLAGIGAALAVFFVVGFFVLLFMVLRKEDTAIPQAANPAAVAGGTAPEAPLEISVAPVTDADWVRGNPDAGITLVEFSDLECPFCQSFHPSLVRMIDEYPDDVRWVYRHFPLSSIHPKAPKEAEAAECAGELGGNDGFWAFVDRLFEITPANNGFNLDELPDVAEYVGLNRADFSTCLDSGKYASKVSDQADQAVAASAQGTPYSVIVTPDGEKIPVNGAVPYSQLKSILDSLVSS</sequence>
<proteinExistence type="inferred from homology"/>